<feature type="domain" description="Carboxymuconolactone decarboxylase-like" evidence="1">
    <location>
        <begin position="52"/>
        <end position="103"/>
    </location>
</feature>
<dbReference type="InterPro" id="IPR003779">
    <property type="entry name" value="CMD-like"/>
</dbReference>
<dbReference type="PANTHER" id="PTHR35446:SF3">
    <property type="entry name" value="CMD DOMAIN-CONTAINING PROTEIN"/>
    <property type="match status" value="1"/>
</dbReference>
<dbReference type="PANTHER" id="PTHR35446">
    <property type="entry name" value="SI:CH211-175M2.5"/>
    <property type="match status" value="1"/>
</dbReference>
<evidence type="ECO:0000259" key="1">
    <source>
        <dbReference type="Pfam" id="PF02627"/>
    </source>
</evidence>
<dbReference type="GO" id="GO:0051920">
    <property type="term" value="F:peroxiredoxin activity"/>
    <property type="evidence" value="ECO:0007669"/>
    <property type="project" value="InterPro"/>
</dbReference>
<keyword evidence="2" id="KW-0560">Oxidoreductase</keyword>
<keyword evidence="3" id="KW-1185">Reference proteome</keyword>
<organism evidence="2 3">
    <name type="scientific">Hydrocarboniphaga daqingensis</name>
    <dbReference type="NCBI Taxonomy" id="490188"/>
    <lineage>
        <taxon>Bacteria</taxon>
        <taxon>Pseudomonadati</taxon>
        <taxon>Pseudomonadota</taxon>
        <taxon>Gammaproteobacteria</taxon>
        <taxon>Nevskiales</taxon>
        <taxon>Nevskiaceae</taxon>
        <taxon>Hydrocarboniphaga</taxon>
    </lineage>
</organism>
<dbReference type="Pfam" id="PF02627">
    <property type="entry name" value="CMD"/>
    <property type="match status" value="1"/>
</dbReference>
<dbReference type="AlphaFoldDB" id="A0A1M5MU74"/>
<reference evidence="2 3" key="1">
    <citation type="submission" date="2016-11" db="EMBL/GenBank/DDBJ databases">
        <authorList>
            <person name="Jaros S."/>
            <person name="Januszkiewicz K."/>
            <person name="Wedrychowicz H."/>
        </authorList>
    </citation>
    <scope>NUCLEOTIDE SEQUENCE [LARGE SCALE GENOMIC DNA]</scope>
    <source>
        <strain evidence="2 3">CGMCC 1.7049</strain>
    </source>
</reference>
<dbReference type="Gene3D" id="1.20.1290.10">
    <property type="entry name" value="AhpD-like"/>
    <property type="match status" value="1"/>
</dbReference>
<dbReference type="Proteomes" id="UP000199758">
    <property type="component" value="Unassembled WGS sequence"/>
</dbReference>
<protein>
    <submittedName>
        <fullName evidence="2">Uncharacterized peroxidase-related enzyme</fullName>
    </submittedName>
</protein>
<keyword evidence="2" id="KW-0575">Peroxidase</keyword>
<name>A0A1M5MU74_9GAMM</name>
<accession>A0A1M5MU74</accession>
<dbReference type="EMBL" id="FQWZ01000003">
    <property type="protein sequence ID" value="SHG80920.1"/>
    <property type="molecule type" value="Genomic_DNA"/>
</dbReference>
<gene>
    <name evidence="2" type="ORF">SAMN04488068_1469</name>
</gene>
<dbReference type="SUPFAM" id="SSF69118">
    <property type="entry name" value="AhpD-like"/>
    <property type="match status" value="1"/>
</dbReference>
<sequence length="188" mass="19764">MLSYPIPTNEAAPEGSRATLAAVEKAWGFAPNLMRTFANSPAVLEGAWALLTAFSKTRFTPAEQQLISLAISVENECGYCAAAHSLMGKGAGLTAAELDAARAGQPLLSPRHEALRRFATVVTATRGNPGASDIDAFLAAGYDATAILEVMLGVATKTLMNYTDHVAHVPLDTAFKATAWTAELKTGR</sequence>
<dbReference type="InterPro" id="IPR029032">
    <property type="entry name" value="AhpD-like"/>
</dbReference>
<dbReference type="RefSeq" id="WP_072896652.1">
    <property type="nucleotide sequence ID" value="NZ_FQWZ01000003.1"/>
</dbReference>
<dbReference type="STRING" id="490188.SAMN04488068_1469"/>
<evidence type="ECO:0000313" key="2">
    <source>
        <dbReference type="EMBL" id="SHG80920.1"/>
    </source>
</evidence>
<dbReference type="NCBIfam" id="TIGR00778">
    <property type="entry name" value="ahpD_dom"/>
    <property type="match status" value="1"/>
</dbReference>
<proteinExistence type="predicted"/>
<dbReference type="InterPro" id="IPR004675">
    <property type="entry name" value="AhpD_core"/>
</dbReference>
<evidence type="ECO:0000313" key="3">
    <source>
        <dbReference type="Proteomes" id="UP000199758"/>
    </source>
</evidence>